<evidence type="ECO:0000313" key="8">
    <source>
        <dbReference type="Proteomes" id="UP000757103"/>
    </source>
</evidence>
<evidence type="ECO:0000256" key="2">
    <source>
        <dbReference type="ARBA" id="ARBA00022448"/>
    </source>
</evidence>
<evidence type="ECO:0000259" key="6">
    <source>
        <dbReference type="PROSITE" id="PS50893"/>
    </source>
</evidence>
<keyword evidence="4" id="KW-0547">Nucleotide-binding</keyword>
<feature type="domain" description="ABC transporter" evidence="6">
    <location>
        <begin position="4"/>
        <end position="231"/>
    </location>
</feature>
<accession>A0A921MSH5</accession>
<dbReference type="InterPro" id="IPR017871">
    <property type="entry name" value="ABC_transporter-like_CS"/>
</dbReference>
<gene>
    <name evidence="7" type="ORF">K8U91_10250</name>
</gene>
<dbReference type="PANTHER" id="PTHR42711:SF5">
    <property type="entry name" value="ABC TRANSPORTER ATP-BINDING PROTEIN NATA"/>
    <property type="match status" value="1"/>
</dbReference>
<evidence type="ECO:0000256" key="3">
    <source>
        <dbReference type="ARBA" id="ARBA00022458"/>
    </source>
</evidence>
<evidence type="ECO:0000256" key="5">
    <source>
        <dbReference type="ARBA" id="ARBA00022840"/>
    </source>
</evidence>
<dbReference type="InterPro" id="IPR027417">
    <property type="entry name" value="P-loop_NTPase"/>
</dbReference>
<dbReference type="Pfam" id="PF00005">
    <property type="entry name" value="ABC_tran"/>
    <property type="match status" value="1"/>
</dbReference>
<dbReference type="InterPro" id="IPR003593">
    <property type="entry name" value="AAA+_ATPase"/>
</dbReference>
<keyword evidence="2" id="KW-0813">Transport</keyword>
<dbReference type="InterPro" id="IPR003439">
    <property type="entry name" value="ABC_transporter-like_ATP-bd"/>
</dbReference>
<dbReference type="GO" id="GO:0016887">
    <property type="term" value="F:ATP hydrolysis activity"/>
    <property type="evidence" value="ECO:0007669"/>
    <property type="project" value="InterPro"/>
</dbReference>
<reference evidence="7" key="1">
    <citation type="journal article" date="2021" name="PeerJ">
        <title>Extensive microbial diversity within the chicken gut microbiome revealed by metagenomics and culture.</title>
        <authorList>
            <person name="Gilroy R."/>
            <person name="Ravi A."/>
            <person name="Getino M."/>
            <person name="Pursley I."/>
            <person name="Horton D.L."/>
            <person name="Alikhan N.F."/>
            <person name="Baker D."/>
            <person name="Gharbi K."/>
            <person name="Hall N."/>
            <person name="Watson M."/>
            <person name="Adriaenssens E.M."/>
            <person name="Foster-Nyarko E."/>
            <person name="Jarju S."/>
            <person name="Secka A."/>
            <person name="Antonio M."/>
            <person name="Oren A."/>
            <person name="Chaudhuri R.R."/>
            <person name="La Ragione R."/>
            <person name="Hildebrand F."/>
            <person name="Pallen M.J."/>
        </authorList>
    </citation>
    <scope>NUCLEOTIDE SEQUENCE</scope>
    <source>
        <strain evidence="7">CHK121-7720</strain>
    </source>
</reference>
<evidence type="ECO:0000256" key="4">
    <source>
        <dbReference type="ARBA" id="ARBA00022741"/>
    </source>
</evidence>
<dbReference type="AlphaFoldDB" id="A0A921MSH5"/>
<dbReference type="PANTHER" id="PTHR42711">
    <property type="entry name" value="ABC TRANSPORTER ATP-BINDING PROTEIN"/>
    <property type="match status" value="1"/>
</dbReference>
<dbReference type="Proteomes" id="UP000757103">
    <property type="component" value="Unassembled WGS sequence"/>
</dbReference>
<sequence length="308" mass="35195">MYYLEANHIVKQYASHRALDDVTVRVPRNGIYGLLGPNGAGKTTLIRIINQITAPDEGEVLIDGRPLHPSDVEHIGYLPEERGLYKKMKVGEQILYLAQLKGLSRKAAKESMDYWLNKFDIKGWEKKKIEELSKGMQQKIQFITTVMHNPQLLIFDEPFSGFDPVNANLLKREILEMRDKGATIIFSTHNMGSVEELCDEITLINRSHAVLQGKVDDIRQQHKKHLFQVEVQQGELQSNDLYEITDSRAISRGHAYTLRKRDPHMSNNELIGLLTQQCQIAGFEEILPTMNEIFIETVGESALEEKQN</sequence>
<evidence type="ECO:0000256" key="1">
    <source>
        <dbReference type="ARBA" id="ARBA00005417"/>
    </source>
</evidence>
<reference evidence="7" key="2">
    <citation type="submission" date="2021-09" db="EMBL/GenBank/DDBJ databases">
        <authorList>
            <person name="Gilroy R."/>
        </authorList>
    </citation>
    <scope>NUCLEOTIDE SEQUENCE</scope>
    <source>
        <strain evidence="7">CHK121-7720</strain>
    </source>
</reference>
<dbReference type="Pfam" id="PF13732">
    <property type="entry name" value="DrrA1-3_C"/>
    <property type="match status" value="1"/>
</dbReference>
<comment type="caution">
    <text evidence="7">The sequence shown here is derived from an EMBL/GenBank/DDBJ whole genome shotgun (WGS) entry which is preliminary data.</text>
</comment>
<dbReference type="PROSITE" id="PS00211">
    <property type="entry name" value="ABC_TRANSPORTER_1"/>
    <property type="match status" value="1"/>
</dbReference>
<keyword evidence="5 7" id="KW-0067">ATP-binding</keyword>
<dbReference type="InterPro" id="IPR050763">
    <property type="entry name" value="ABC_transporter_ATP-binding"/>
</dbReference>
<dbReference type="EMBL" id="DYUD01000027">
    <property type="protein sequence ID" value="HJG89833.1"/>
    <property type="molecule type" value="Genomic_DNA"/>
</dbReference>
<name>A0A921MSH5_9BACT</name>
<dbReference type="InterPro" id="IPR025302">
    <property type="entry name" value="DrrA1/2-like_C"/>
</dbReference>
<dbReference type="SMART" id="SM00382">
    <property type="entry name" value="AAA"/>
    <property type="match status" value="1"/>
</dbReference>
<dbReference type="GO" id="GO:0005524">
    <property type="term" value="F:ATP binding"/>
    <property type="evidence" value="ECO:0007669"/>
    <property type="project" value="UniProtKB-KW"/>
</dbReference>
<dbReference type="CDD" id="cd03269">
    <property type="entry name" value="ABC_putative_ATPase"/>
    <property type="match status" value="1"/>
</dbReference>
<comment type="similarity">
    <text evidence="1">Belongs to the ABC transporter superfamily.</text>
</comment>
<proteinExistence type="inferred from homology"/>
<dbReference type="PROSITE" id="PS50893">
    <property type="entry name" value="ABC_TRANSPORTER_2"/>
    <property type="match status" value="1"/>
</dbReference>
<dbReference type="RefSeq" id="WP_273306893.1">
    <property type="nucleotide sequence ID" value="NZ_CAMLUE010000004.1"/>
</dbReference>
<evidence type="ECO:0000313" key="7">
    <source>
        <dbReference type="EMBL" id="HJG89833.1"/>
    </source>
</evidence>
<dbReference type="Gene3D" id="3.40.50.300">
    <property type="entry name" value="P-loop containing nucleotide triphosphate hydrolases"/>
    <property type="match status" value="1"/>
</dbReference>
<dbReference type="SUPFAM" id="SSF52540">
    <property type="entry name" value="P-loop containing nucleoside triphosphate hydrolases"/>
    <property type="match status" value="1"/>
</dbReference>
<protein>
    <submittedName>
        <fullName evidence="7">ABC transporter ATP-binding protein</fullName>
    </submittedName>
</protein>
<keyword evidence="3" id="KW-0536">Nodulation</keyword>
<organism evidence="7 8">
    <name type="scientific">Barnesiella viscericola</name>
    <dbReference type="NCBI Taxonomy" id="397865"/>
    <lineage>
        <taxon>Bacteria</taxon>
        <taxon>Pseudomonadati</taxon>
        <taxon>Bacteroidota</taxon>
        <taxon>Bacteroidia</taxon>
        <taxon>Bacteroidales</taxon>
        <taxon>Barnesiellaceae</taxon>
        <taxon>Barnesiella</taxon>
    </lineage>
</organism>